<dbReference type="SUPFAM" id="SSF46955">
    <property type="entry name" value="Putative DNA-binding domain"/>
    <property type="match status" value="1"/>
</dbReference>
<dbReference type="Gene3D" id="1.10.1660.10">
    <property type="match status" value="1"/>
</dbReference>
<protein>
    <submittedName>
        <fullName evidence="2">Helix-turn-helix domain protein</fullName>
    </submittedName>
</protein>
<dbReference type="AlphaFoldDB" id="A0A517N500"/>
<keyword evidence="3" id="KW-1185">Reference proteome</keyword>
<dbReference type="InterPro" id="IPR000551">
    <property type="entry name" value="MerR-type_HTH_dom"/>
</dbReference>
<dbReference type="EMBL" id="CP036525">
    <property type="protein sequence ID" value="QDT02213.1"/>
    <property type="molecule type" value="Genomic_DNA"/>
</dbReference>
<proteinExistence type="predicted"/>
<name>A0A517N500_9BACT</name>
<accession>A0A517N500</accession>
<dbReference type="InterPro" id="IPR010093">
    <property type="entry name" value="SinI_DNA-bd"/>
</dbReference>
<dbReference type="KEGG" id="rlc:K227x_05850"/>
<dbReference type="NCBIfam" id="TIGR01764">
    <property type="entry name" value="excise"/>
    <property type="match status" value="1"/>
</dbReference>
<dbReference type="CDD" id="cd04761">
    <property type="entry name" value="HTH_MerR-SF"/>
    <property type="match status" value="1"/>
</dbReference>
<dbReference type="GO" id="GO:0006355">
    <property type="term" value="P:regulation of DNA-templated transcription"/>
    <property type="evidence" value="ECO:0007669"/>
    <property type="project" value="InterPro"/>
</dbReference>
<dbReference type="InterPro" id="IPR009061">
    <property type="entry name" value="DNA-bd_dom_put_sf"/>
</dbReference>
<dbReference type="OrthoDB" id="290198at2"/>
<evidence type="ECO:0000313" key="3">
    <source>
        <dbReference type="Proteomes" id="UP000318538"/>
    </source>
</evidence>
<dbReference type="InterPro" id="IPR041657">
    <property type="entry name" value="HTH_17"/>
</dbReference>
<dbReference type="PROSITE" id="PS50937">
    <property type="entry name" value="HTH_MERR_2"/>
    <property type="match status" value="1"/>
</dbReference>
<reference evidence="2 3" key="1">
    <citation type="submission" date="2019-02" db="EMBL/GenBank/DDBJ databases">
        <title>Deep-cultivation of Planctomycetes and their phenomic and genomic characterization uncovers novel biology.</title>
        <authorList>
            <person name="Wiegand S."/>
            <person name="Jogler M."/>
            <person name="Boedeker C."/>
            <person name="Pinto D."/>
            <person name="Vollmers J."/>
            <person name="Rivas-Marin E."/>
            <person name="Kohn T."/>
            <person name="Peeters S.H."/>
            <person name="Heuer A."/>
            <person name="Rast P."/>
            <person name="Oberbeckmann S."/>
            <person name="Bunk B."/>
            <person name="Jeske O."/>
            <person name="Meyerdierks A."/>
            <person name="Storesund J.E."/>
            <person name="Kallscheuer N."/>
            <person name="Luecker S."/>
            <person name="Lage O.M."/>
            <person name="Pohl T."/>
            <person name="Merkel B.J."/>
            <person name="Hornburger P."/>
            <person name="Mueller R.-W."/>
            <person name="Bruemmer F."/>
            <person name="Labrenz M."/>
            <person name="Spormann A.M."/>
            <person name="Op den Camp H."/>
            <person name="Overmann J."/>
            <person name="Amann R."/>
            <person name="Jetten M.S.M."/>
            <person name="Mascher T."/>
            <person name="Medema M.H."/>
            <person name="Devos D.P."/>
            <person name="Kaster A.-K."/>
            <person name="Ovreas L."/>
            <person name="Rohde M."/>
            <person name="Galperin M.Y."/>
            <person name="Jogler C."/>
        </authorList>
    </citation>
    <scope>NUCLEOTIDE SEQUENCE [LARGE SCALE GENOMIC DNA]</scope>
    <source>
        <strain evidence="2 3">K22_7</strain>
    </source>
</reference>
<evidence type="ECO:0000259" key="1">
    <source>
        <dbReference type="PROSITE" id="PS50937"/>
    </source>
</evidence>
<evidence type="ECO:0000313" key="2">
    <source>
        <dbReference type="EMBL" id="QDT02213.1"/>
    </source>
</evidence>
<dbReference type="RefSeq" id="WP_145167969.1">
    <property type="nucleotide sequence ID" value="NZ_CP036525.1"/>
</dbReference>
<feature type="domain" description="HTH merR-type" evidence="1">
    <location>
        <begin position="7"/>
        <end position="56"/>
    </location>
</feature>
<gene>
    <name evidence="2" type="ORF">K227x_05850</name>
</gene>
<dbReference type="GO" id="GO:0003677">
    <property type="term" value="F:DNA binding"/>
    <property type="evidence" value="ECO:0007669"/>
    <property type="project" value="InterPro"/>
</dbReference>
<organism evidence="2 3">
    <name type="scientific">Rubripirellula lacrimiformis</name>
    <dbReference type="NCBI Taxonomy" id="1930273"/>
    <lineage>
        <taxon>Bacteria</taxon>
        <taxon>Pseudomonadati</taxon>
        <taxon>Planctomycetota</taxon>
        <taxon>Planctomycetia</taxon>
        <taxon>Pirellulales</taxon>
        <taxon>Pirellulaceae</taxon>
        <taxon>Rubripirellula</taxon>
    </lineage>
</organism>
<sequence length="67" mass="7695">MSTDSEFMTVKEAAEFLGVSPNTLRSWGAAKKIAEYRHAVNNYRLYKRADLEELRQKLESPSLSDDE</sequence>
<dbReference type="Pfam" id="PF12728">
    <property type="entry name" value="HTH_17"/>
    <property type="match status" value="1"/>
</dbReference>
<dbReference type="Proteomes" id="UP000318538">
    <property type="component" value="Chromosome"/>
</dbReference>